<evidence type="ECO:0000256" key="13">
    <source>
        <dbReference type="ARBA" id="ARBA00022801"/>
    </source>
</evidence>
<comment type="similarity">
    <text evidence="5 16">Belongs to the 5'-nucleotidase family.</text>
</comment>
<evidence type="ECO:0000259" key="18">
    <source>
        <dbReference type="Pfam" id="PF02872"/>
    </source>
</evidence>
<dbReference type="GO" id="GO:0009166">
    <property type="term" value="P:nucleotide catabolic process"/>
    <property type="evidence" value="ECO:0007669"/>
    <property type="project" value="InterPro"/>
</dbReference>
<dbReference type="GO" id="GO:0030288">
    <property type="term" value="C:outer membrane-bounded periplasmic space"/>
    <property type="evidence" value="ECO:0007669"/>
    <property type="project" value="TreeGrafter"/>
</dbReference>
<dbReference type="Pfam" id="PF02872">
    <property type="entry name" value="5_nucleotid_C"/>
    <property type="match status" value="1"/>
</dbReference>
<feature type="signal peptide" evidence="16">
    <location>
        <begin position="1"/>
        <end position="27"/>
    </location>
</feature>
<keyword evidence="10 16" id="KW-0732">Signal</keyword>
<dbReference type="GO" id="GO:0008254">
    <property type="term" value="F:3'-nucleotidase activity"/>
    <property type="evidence" value="ECO:0007669"/>
    <property type="project" value="UniProtKB-EC"/>
</dbReference>
<feature type="chain" id="PRO_5018380674" description="2',3'-cyclic-nucleotide 2'-phosphodiesterase/3'-nucleotidase" evidence="16">
    <location>
        <begin position="28"/>
        <end position="660"/>
    </location>
</feature>
<dbReference type="InterPro" id="IPR029052">
    <property type="entry name" value="Metallo-depent_PP-like"/>
</dbReference>
<dbReference type="CDD" id="cd07410">
    <property type="entry name" value="MPP_CpdB_N"/>
    <property type="match status" value="1"/>
</dbReference>
<keyword evidence="13 16" id="KW-0378">Hydrolase</keyword>
<dbReference type="InterPro" id="IPR006179">
    <property type="entry name" value="5_nucleotidase/apyrase"/>
</dbReference>
<keyword evidence="14" id="KW-0511">Multifunctional enzyme</keyword>
<dbReference type="InterPro" id="IPR008334">
    <property type="entry name" value="5'-Nucleotdase_C"/>
</dbReference>
<evidence type="ECO:0000256" key="6">
    <source>
        <dbReference type="ARBA" id="ARBA00012364"/>
    </source>
</evidence>
<evidence type="ECO:0000259" key="17">
    <source>
        <dbReference type="Pfam" id="PF00149"/>
    </source>
</evidence>
<comment type="catalytic activity">
    <reaction evidence="2">
        <text>a nucleoside 2',3'-cyclic phosphate + H2O = a nucleoside 3'-phosphate + H(+)</text>
        <dbReference type="Rhea" id="RHEA:19621"/>
        <dbReference type="ChEBI" id="CHEBI:15377"/>
        <dbReference type="ChEBI" id="CHEBI:15378"/>
        <dbReference type="ChEBI" id="CHEBI:66949"/>
        <dbReference type="ChEBI" id="CHEBI:66954"/>
        <dbReference type="EC" id="3.1.4.16"/>
    </reaction>
</comment>
<name>A0A3S0PMU4_9VIBR</name>
<dbReference type="PANTHER" id="PTHR11575:SF6">
    <property type="entry name" value="2',3'-CYCLIC-NUCLEOTIDE 2'-PHOSPHODIESTERASE_3'-NUCLEOTIDASE"/>
    <property type="match status" value="1"/>
</dbReference>
<comment type="subcellular location">
    <subcellularLocation>
        <location evidence="4">Periplasm</location>
    </subcellularLocation>
</comment>
<comment type="catalytic activity">
    <reaction evidence="1">
        <text>a ribonucleoside 3'-phosphate + H2O = a ribonucleoside + phosphate</text>
        <dbReference type="Rhea" id="RHEA:10144"/>
        <dbReference type="ChEBI" id="CHEBI:13197"/>
        <dbReference type="ChEBI" id="CHEBI:15377"/>
        <dbReference type="ChEBI" id="CHEBI:18254"/>
        <dbReference type="ChEBI" id="CHEBI:43474"/>
        <dbReference type="EC" id="3.1.3.6"/>
    </reaction>
</comment>
<evidence type="ECO:0000313" key="19">
    <source>
        <dbReference type="EMBL" id="RTZ14772.1"/>
    </source>
</evidence>
<comment type="cofactor">
    <cofactor evidence="3">
        <name>a divalent metal cation</name>
        <dbReference type="ChEBI" id="CHEBI:60240"/>
    </cofactor>
</comment>
<dbReference type="Pfam" id="PF00149">
    <property type="entry name" value="Metallophos"/>
    <property type="match status" value="1"/>
</dbReference>
<evidence type="ECO:0000256" key="1">
    <source>
        <dbReference type="ARBA" id="ARBA00000527"/>
    </source>
</evidence>
<evidence type="ECO:0000256" key="5">
    <source>
        <dbReference type="ARBA" id="ARBA00006654"/>
    </source>
</evidence>
<comment type="function">
    <text evidence="15">This bifunctional enzyme catalyzes two consecutive reactions during ribonucleic acid degradation. Converts a 2',3'-cyclic nucleotide to a 3'-nucleotide and then the 3'-nucleotide to the corresponding nucleoside and phosphate.</text>
</comment>
<evidence type="ECO:0000256" key="11">
    <source>
        <dbReference type="ARBA" id="ARBA00022741"/>
    </source>
</evidence>
<dbReference type="Proteomes" id="UP000268973">
    <property type="component" value="Unassembled WGS sequence"/>
</dbReference>
<dbReference type="NCBIfam" id="TIGR01390">
    <property type="entry name" value="CycNucDiestase"/>
    <property type="match status" value="1"/>
</dbReference>
<evidence type="ECO:0000256" key="9">
    <source>
        <dbReference type="ARBA" id="ARBA00022723"/>
    </source>
</evidence>
<dbReference type="EC" id="3.1.3.6" evidence="7"/>
<dbReference type="FunFam" id="3.90.780.10:FF:000002">
    <property type="entry name" value="Bifunctional 2',3'-cyclic-nucleotide 2'-phosphodiesterase/3'-nucleotidase"/>
    <property type="match status" value="1"/>
</dbReference>
<comment type="caution">
    <text evidence="19">The sequence shown here is derived from an EMBL/GenBank/DDBJ whole genome shotgun (WGS) entry which is preliminary data.</text>
</comment>
<keyword evidence="11 16" id="KW-0547">Nucleotide-binding</keyword>
<keyword evidence="9" id="KW-0479">Metal-binding</keyword>
<gene>
    <name evidence="19" type="primary">cpdB</name>
    <name evidence="19" type="ORF">EJ063_15810</name>
</gene>
<evidence type="ECO:0000256" key="8">
    <source>
        <dbReference type="ARBA" id="ARBA00016420"/>
    </source>
</evidence>
<evidence type="ECO:0000256" key="2">
    <source>
        <dbReference type="ARBA" id="ARBA00001730"/>
    </source>
</evidence>
<dbReference type="AlphaFoldDB" id="A0A3S0PMU4"/>
<evidence type="ECO:0000256" key="14">
    <source>
        <dbReference type="ARBA" id="ARBA00023268"/>
    </source>
</evidence>
<keyword evidence="12" id="KW-0574">Periplasm</keyword>
<evidence type="ECO:0000256" key="10">
    <source>
        <dbReference type="ARBA" id="ARBA00022729"/>
    </source>
</evidence>
<feature type="domain" description="Calcineurin-like phosphoesterase" evidence="17">
    <location>
        <begin position="37"/>
        <end position="273"/>
    </location>
</feature>
<dbReference type="Gene3D" id="3.60.21.10">
    <property type="match status" value="1"/>
</dbReference>
<dbReference type="PRINTS" id="PR01607">
    <property type="entry name" value="APYRASEFAMLY"/>
</dbReference>
<accession>A0A3S0PMU4</accession>
<dbReference type="RefSeq" id="WP_126575289.1">
    <property type="nucleotide sequence ID" value="NZ_RXZH01000007.1"/>
</dbReference>
<evidence type="ECO:0000256" key="16">
    <source>
        <dbReference type="RuleBase" id="RU362119"/>
    </source>
</evidence>
<dbReference type="InterPro" id="IPR006146">
    <property type="entry name" value="5'-Nucleotdase_CS"/>
</dbReference>
<protein>
    <recommendedName>
        <fullName evidence="8">2',3'-cyclic-nucleotide 2'-phosphodiesterase/3'-nucleotidase</fullName>
        <ecNumber evidence="7">3.1.3.6</ecNumber>
        <ecNumber evidence="6">3.1.4.16</ecNumber>
    </recommendedName>
</protein>
<dbReference type="PROSITE" id="PS00786">
    <property type="entry name" value="5_NUCLEOTIDASE_2"/>
    <property type="match status" value="1"/>
</dbReference>
<dbReference type="SUPFAM" id="SSF56300">
    <property type="entry name" value="Metallo-dependent phosphatases"/>
    <property type="match status" value="1"/>
</dbReference>
<dbReference type="SUPFAM" id="SSF55816">
    <property type="entry name" value="5'-nucleotidase (syn. UDP-sugar hydrolase), C-terminal domain"/>
    <property type="match status" value="1"/>
</dbReference>
<evidence type="ECO:0000256" key="4">
    <source>
        <dbReference type="ARBA" id="ARBA00004418"/>
    </source>
</evidence>
<evidence type="ECO:0000256" key="15">
    <source>
        <dbReference type="ARBA" id="ARBA00056111"/>
    </source>
</evidence>
<dbReference type="InterPro" id="IPR004843">
    <property type="entry name" value="Calcineurin-like_PHP"/>
</dbReference>
<evidence type="ECO:0000313" key="20">
    <source>
        <dbReference type="Proteomes" id="UP000268973"/>
    </source>
</evidence>
<proteinExistence type="inferred from homology"/>
<dbReference type="InterPro" id="IPR036907">
    <property type="entry name" value="5'-Nucleotdase_C_sf"/>
</dbReference>
<dbReference type="FunFam" id="3.60.21.10:FF:000037">
    <property type="entry name" value="Bifunctional 2',3'-cyclic-nucleotide 2'-phosphodiesterase/3'-nucleotidase"/>
    <property type="match status" value="1"/>
</dbReference>
<keyword evidence="20" id="KW-1185">Reference proteome</keyword>
<dbReference type="GO" id="GO:0008663">
    <property type="term" value="F:2',3'-cyclic-nucleotide 2'-phosphodiesterase activity"/>
    <property type="evidence" value="ECO:0007669"/>
    <property type="project" value="UniProtKB-EC"/>
</dbReference>
<reference evidence="19 20" key="1">
    <citation type="submission" date="2018-12" db="EMBL/GenBank/DDBJ databases">
        <title>Vibrio sp. isolated from China Sea.</title>
        <authorList>
            <person name="Li Y."/>
        </authorList>
    </citation>
    <scope>NUCLEOTIDE SEQUENCE [LARGE SCALE GENOMIC DNA]</scope>
    <source>
        <strain evidence="19 20">BEI207</strain>
    </source>
</reference>
<dbReference type="OrthoDB" id="9803927at2"/>
<feature type="domain" description="5'-Nucleotidase C-terminal" evidence="18">
    <location>
        <begin position="431"/>
        <end position="560"/>
    </location>
</feature>
<dbReference type="PANTHER" id="PTHR11575">
    <property type="entry name" value="5'-NUCLEOTIDASE-RELATED"/>
    <property type="match status" value="1"/>
</dbReference>
<sequence length="660" mass="72764">MKSVMKPLSIAVLAGLGLATLSGCTTSAPDTDEVIKLRVVETTDIHTNLMDYDYYKDKPSQKIGLARTATLVKEARAEVINSVLVDNGDLLQGSPMGDYMADKGIEEGEVHPAYKAMNQLDYDAGNIGNHEFNYGLEFLAESINDADFPYISANVFDAETGEHYFKPYIIKTHTFKDTAGVEHEVKVGYIGFVPPQIMIWDKKNLEGKVFAKDIKESAEELVPQMKAEGAEVIVAIPHSGVSMDPYKQGEENSTYYLSEVEGIDAIAFGHSHAVFPGKGFDNMQGIDNENGTINGVAAVMPGRWGSHVGIMDLTLVQKDGKWEVENGQSEARPIYSKTEKKSLADADAGIVKALEADHKGTRDFVNQPIGKANDVMYSFLALVQDDPTVQIVNLAQKDYVERFIQGDPDLADIPVLSAAAPFKAGGRKNDPANFTEVESGQLTFRNAADLYLYPNTLVAMKVTGKEVKEWLECTAGQFKQIDVNSTAPQQLIDWDGFRTYNFDVIDGVNYQIDVTQPAKYDGNCKVINEGSERIVGLTYQGKPIEMAQDFIIATNNYRAYSNKFPGTGSDFVAFDSPDENRSVIAAYISRVSQEKGEVTPSADNNWTFAPIKSDKKLDIRFETSPSEKAAKFIEEKGQYPMKRVATDDVGFGVYRIDLQK</sequence>
<evidence type="ECO:0000256" key="7">
    <source>
        <dbReference type="ARBA" id="ARBA00012642"/>
    </source>
</evidence>
<evidence type="ECO:0000256" key="12">
    <source>
        <dbReference type="ARBA" id="ARBA00022764"/>
    </source>
</evidence>
<dbReference type="InterPro" id="IPR006294">
    <property type="entry name" value="Cyc_nuc_PDE_nucleotidase"/>
</dbReference>
<dbReference type="GO" id="GO:0000166">
    <property type="term" value="F:nucleotide binding"/>
    <property type="evidence" value="ECO:0007669"/>
    <property type="project" value="UniProtKB-KW"/>
</dbReference>
<dbReference type="NCBIfam" id="NF006938">
    <property type="entry name" value="PRK09420.1"/>
    <property type="match status" value="1"/>
</dbReference>
<dbReference type="InterPro" id="IPR041827">
    <property type="entry name" value="CpdB_N"/>
</dbReference>
<dbReference type="EMBL" id="RXZH01000007">
    <property type="protein sequence ID" value="RTZ14772.1"/>
    <property type="molecule type" value="Genomic_DNA"/>
</dbReference>
<dbReference type="PROSITE" id="PS51257">
    <property type="entry name" value="PROKAR_LIPOPROTEIN"/>
    <property type="match status" value="1"/>
</dbReference>
<dbReference type="EC" id="3.1.4.16" evidence="6"/>
<evidence type="ECO:0000256" key="3">
    <source>
        <dbReference type="ARBA" id="ARBA00001968"/>
    </source>
</evidence>
<dbReference type="GO" id="GO:0046872">
    <property type="term" value="F:metal ion binding"/>
    <property type="evidence" value="ECO:0007669"/>
    <property type="project" value="UniProtKB-KW"/>
</dbReference>
<organism evidence="19 20">
    <name type="scientific">Vibrio aquaticus</name>
    <dbReference type="NCBI Taxonomy" id="2496559"/>
    <lineage>
        <taxon>Bacteria</taxon>
        <taxon>Pseudomonadati</taxon>
        <taxon>Pseudomonadota</taxon>
        <taxon>Gammaproteobacteria</taxon>
        <taxon>Vibrionales</taxon>
        <taxon>Vibrionaceae</taxon>
        <taxon>Vibrio</taxon>
    </lineage>
</organism>
<dbReference type="Gene3D" id="3.90.780.10">
    <property type="entry name" value="5'-Nucleotidase, C-terminal domain"/>
    <property type="match status" value="1"/>
</dbReference>